<dbReference type="Gene3D" id="2.60.120.200">
    <property type="match status" value="1"/>
</dbReference>
<name>A0A381YD80_9ZZZZ</name>
<dbReference type="CDD" id="cd00110">
    <property type="entry name" value="LamG"/>
    <property type="match status" value="1"/>
</dbReference>
<dbReference type="SUPFAM" id="SSF49899">
    <property type="entry name" value="Concanavalin A-like lectins/glucanases"/>
    <property type="match status" value="1"/>
</dbReference>
<dbReference type="InterPro" id="IPR001791">
    <property type="entry name" value="Laminin_G"/>
</dbReference>
<sequence>MHISRCIRSTSRLAKAAGLSLGLAMAANASADPAKITSQPTDLSAEAGTAASLSAEVSGSPNTYRWYRAKGGGGALRFAGGNQYVSVPIDVPETEYTVEFWFRTEDPNAGLFCVVDANLGGGGHDRHLHLIGGNIRVRTWSGPGIEVSDGLNLADGRWHHIAHVISYDLGGQFVYVDGELVIEGIKDMSDFDWQLHINIGFSNDATSQYLNGQIDELRIWDYALEEEEIQERMNKPLNGDEDWLLAYYNFDQTEGDTLIDLSGNEYEGTLMNFAGSGWTSSTARLGVESALIDGGGITGADSTELKFASLAKSDEDTYHL</sequence>
<protein>
    <recommendedName>
        <fullName evidence="2">LamG-like jellyroll fold domain-containing protein</fullName>
    </recommendedName>
</protein>
<dbReference type="AlphaFoldDB" id="A0A381YD80"/>
<dbReference type="InterPro" id="IPR013320">
    <property type="entry name" value="ConA-like_dom_sf"/>
</dbReference>
<evidence type="ECO:0008006" key="2">
    <source>
        <dbReference type="Google" id="ProtNLM"/>
    </source>
</evidence>
<dbReference type="Pfam" id="PF13385">
    <property type="entry name" value="Laminin_G_3"/>
    <property type="match status" value="1"/>
</dbReference>
<dbReference type="EMBL" id="UINC01017958">
    <property type="protein sequence ID" value="SVA74988.1"/>
    <property type="molecule type" value="Genomic_DNA"/>
</dbReference>
<proteinExistence type="predicted"/>
<feature type="non-terminal residue" evidence="1">
    <location>
        <position position="320"/>
    </location>
</feature>
<reference evidence="1" key="1">
    <citation type="submission" date="2018-05" db="EMBL/GenBank/DDBJ databases">
        <authorList>
            <person name="Lanie J.A."/>
            <person name="Ng W.-L."/>
            <person name="Kazmierczak K.M."/>
            <person name="Andrzejewski T.M."/>
            <person name="Davidsen T.M."/>
            <person name="Wayne K.J."/>
            <person name="Tettelin H."/>
            <person name="Glass J.I."/>
            <person name="Rusch D."/>
            <person name="Podicherti R."/>
            <person name="Tsui H.-C.T."/>
            <person name="Winkler M.E."/>
        </authorList>
    </citation>
    <scope>NUCLEOTIDE SEQUENCE</scope>
</reference>
<gene>
    <name evidence="1" type="ORF">METZ01_LOCUS127842</name>
</gene>
<accession>A0A381YD80</accession>
<evidence type="ECO:0000313" key="1">
    <source>
        <dbReference type="EMBL" id="SVA74988.1"/>
    </source>
</evidence>
<organism evidence="1">
    <name type="scientific">marine metagenome</name>
    <dbReference type="NCBI Taxonomy" id="408172"/>
    <lineage>
        <taxon>unclassified sequences</taxon>
        <taxon>metagenomes</taxon>
        <taxon>ecological metagenomes</taxon>
    </lineage>
</organism>